<proteinExistence type="predicted"/>
<protein>
    <submittedName>
        <fullName evidence="1">Uncharacterized protein</fullName>
    </submittedName>
</protein>
<name>A0A4R4FB44_9FIRM</name>
<accession>A0A4R4FB44</accession>
<keyword evidence="2" id="KW-1185">Reference proteome</keyword>
<dbReference type="EMBL" id="SMMX01000020">
    <property type="protein sequence ID" value="TDA20488.1"/>
    <property type="molecule type" value="Genomic_DNA"/>
</dbReference>
<dbReference type="RefSeq" id="WP_262201777.1">
    <property type="nucleotide sequence ID" value="NZ_JAOBST010000045.1"/>
</dbReference>
<gene>
    <name evidence="1" type="ORF">E1963_16855</name>
</gene>
<evidence type="ECO:0000313" key="1">
    <source>
        <dbReference type="EMBL" id="TDA20488.1"/>
    </source>
</evidence>
<dbReference type="Proteomes" id="UP000295710">
    <property type="component" value="Unassembled WGS sequence"/>
</dbReference>
<comment type="caution">
    <text evidence="1">The sequence shown here is derived from an EMBL/GenBank/DDBJ whole genome shotgun (WGS) entry which is preliminary data.</text>
</comment>
<reference evidence="1 2" key="1">
    <citation type="journal article" date="2016" name="Nat. Microbiol.">
        <title>The Mouse Intestinal Bacterial Collection (miBC) provides host-specific insight into cultured diversity and functional potential of the gut microbiota.</title>
        <authorList>
            <person name="Lagkouvardos I."/>
            <person name="Pukall R."/>
            <person name="Abt B."/>
            <person name="Foesel B.U."/>
            <person name="Meier-Kolthoff J.P."/>
            <person name="Kumar N."/>
            <person name="Bresciani A."/>
            <person name="Martinez I."/>
            <person name="Just S."/>
            <person name="Ziegler C."/>
            <person name="Brugiroux S."/>
            <person name="Garzetti D."/>
            <person name="Wenning M."/>
            <person name="Bui T.P."/>
            <person name="Wang J."/>
            <person name="Hugenholtz F."/>
            <person name="Plugge C.M."/>
            <person name="Peterson D.A."/>
            <person name="Hornef M.W."/>
            <person name="Baines J.F."/>
            <person name="Smidt H."/>
            <person name="Walter J."/>
            <person name="Kristiansen K."/>
            <person name="Nielsen H.B."/>
            <person name="Haller D."/>
            <person name="Overmann J."/>
            <person name="Stecher B."/>
            <person name="Clavel T."/>
        </authorList>
    </citation>
    <scope>NUCLEOTIDE SEQUENCE [LARGE SCALE GENOMIC DNA]</scope>
    <source>
        <strain evidence="1 2">DSM 28560</strain>
    </source>
</reference>
<organism evidence="1 2">
    <name type="scientific">Extibacter muris</name>
    <dbReference type="NCBI Taxonomy" id="1796622"/>
    <lineage>
        <taxon>Bacteria</taxon>
        <taxon>Bacillati</taxon>
        <taxon>Bacillota</taxon>
        <taxon>Clostridia</taxon>
        <taxon>Lachnospirales</taxon>
        <taxon>Lachnospiraceae</taxon>
        <taxon>Extibacter</taxon>
    </lineage>
</organism>
<sequence length="88" mass="9227">MERYGASALMRPGTATITQIPKPVECSPIAALTPLAKDSGEDSPSLPLIPSHLPHTSPSAIYFTATGEGSCVTLLQKEPELGRGCYSI</sequence>
<dbReference type="AlphaFoldDB" id="A0A4R4FB44"/>
<evidence type="ECO:0000313" key="2">
    <source>
        <dbReference type="Proteomes" id="UP000295710"/>
    </source>
</evidence>